<organism evidence="1">
    <name type="scientific">Rhizophora mucronata</name>
    <name type="common">Asiatic mangrove</name>
    <dbReference type="NCBI Taxonomy" id="61149"/>
    <lineage>
        <taxon>Eukaryota</taxon>
        <taxon>Viridiplantae</taxon>
        <taxon>Streptophyta</taxon>
        <taxon>Embryophyta</taxon>
        <taxon>Tracheophyta</taxon>
        <taxon>Spermatophyta</taxon>
        <taxon>Magnoliopsida</taxon>
        <taxon>eudicotyledons</taxon>
        <taxon>Gunneridae</taxon>
        <taxon>Pentapetalae</taxon>
        <taxon>rosids</taxon>
        <taxon>fabids</taxon>
        <taxon>Malpighiales</taxon>
        <taxon>Rhizophoraceae</taxon>
        <taxon>Rhizophora</taxon>
    </lineage>
</organism>
<evidence type="ECO:0000313" key="1">
    <source>
        <dbReference type="EMBL" id="MBX69835.1"/>
    </source>
</evidence>
<reference evidence="1" key="1">
    <citation type="submission" date="2018-02" db="EMBL/GenBank/DDBJ databases">
        <title>Rhizophora mucronata_Transcriptome.</title>
        <authorList>
            <person name="Meera S.P."/>
            <person name="Sreeshan A."/>
            <person name="Augustine A."/>
        </authorList>
    </citation>
    <scope>NUCLEOTIDE SEQUENCE</scope>
    <source>
        <tissue evidence="1">Leaf</tissue>
    </source>
</reference>
<sequence>MYNQAEWQMDPECFLSYCLNC</sequence>
<name>A0A2P2QSB9_RHIMU</name>
<accession>A0A2P2QSB9</accession>
<dbReference type="AlphaFoldDB" id="A0A2P2QSB9"/>
<protein>
    <submittedName>
        <fullName evidence="1">Uncharacterized protein</fullName>
    </submittedName>
</protein>
<proteinExistence type="predicted"/>
<dbReference type="EMBL" id="GGEC01089351">
    <property type="protein sequence ID" value="MBX69835.1"/>
    <property type="molecule type" value="Transcribed_RNA"/>
</dbReference>